<evidence type="ECO:0000256" key="4">
    <source>
        <dbReference type="SAM" id="Coils"/>
    </source>
</evidence>
<evidence type="ECO:0000313" key="6">
    <source>
        <dbReference type="EMBL" id="ABG58487.1"/>
    </source>
</evidence>
<dbReference type="InterPro" id="IPR024983">
    <property type="entry name" value="CHAT_dom"/>
</dbReference>
<protein>
    <recommendedName>
        <fullName evidence="5">CHAT domain-containing protein</fullName>
    </recommendedName>
</protein>
<dbReference type="Pfam" id="PF12770">
    <property type="entry name" value="CHAT"/>
    <property type="match status" value="1"/>
</dbReference>
<dbReference type="Pfam" id="PF13424">
    <property type="entry name" value="TPR_12"/>
    <property type="match status" value="1"/>
</dbReference>
<dbReference type="Pfam" id="PF13181">
    <property type="entry name" value="TPR_8"/>
    <property type="match status" value="2"/>
</dbReference>
<accession>A0A6N4SQB4</accession>
<dbReference type="InterPro" id="IPR019734">
    <property type="entry name" value="TPR_rpt"/>
</dbReference>
<evidence type="ECO:0000313" key="7">
    <source>
        <dbReference type="Proteomes" id="UP000001822"/>
    </source>
</evidence>
<dbReference type="PANTHER" id="PTHR45641">
    <property type="entry name" value="TETRATRICOPEPTIDE REPEAT PROTEIN (AFU_ORTHOLOGUE AFUA_6G03870)"/>
    <property type="match status" value="1"/>
</dbReference>
<feature type="domain" description="CHAT" evidence="5">
    <location>
        <begin position="1050"/>
        <end position="1363"/>
    </location>
</feature>
<keyword evidence="2 3" id="KW-0802">TPR repeat</keyword>
<evidence type="ECO:0000256" key="1">
    <source>
        <dbReference type="ARBA" id="ARBA00022737"/>
    </source>
</evidence>
<dbReference type="SUPFAM" id="SSF48452">
    <property type="entry name" value="TPR-like"/>
    <property type="match status" value="3"/>
</dbReference>
<keyword evidence="4" id="KW-0175">Coiled coil</keyword>
<keyword evidence="1" id="KW-0677">Repeat</keyword>
<dbReference type="PROSITE" id="PS50005">
    <property type="entry name" value="TPR"/>
    <property type="match status" value="1"/>
</dbReference>
<dbReference type="Gene3D" id="1.25.40.10">
    <property type="entry name" value="Tetratricopeptide repeat domain"/>
    <property type="match status" value="3"/>
</dbReference>
<gene>
    <name evidence="6" type="ordered locus">CHU_1214</name>
</gene>
<dbReference type="InterPro" id="IPR011990">
    <property type="entry name" value="TPR-like_helical_dom_sf"/>
</dbReference>
<dbReference type="PANTHER" id="PTHR45641:SF19">
    <property type="entry name" value="NEPHROCYSTIN-3"/>
    <property type="match status" value="1"/>
</dbReference>
<feature type="coiled-coil region" evidence="4">
    <location>
        <begin position="931"/>
        <end position="958"/>
    </location>
</feature>
<dbReference type="Proteomes" id="UP000001822">
    <property type="component" value="Chromosome"/>
</dbReference>
<proteinExistence type="predicted"/>
<organism evidence="6 7">
    <name type="scientific">Cytophaga hutchinsonii (strain ATCC 33406 / DSM 1761 / CIP 103989 / NBRC 15051 / NCIMB 9469 / D465)</name>
    <dbReference type="NCBI Taxonomy" id="269798"/>
    <lineage>
        <taxon>Bacteria</taxon>
        <taxon>Pseudomonadati</taxon>
        <taxon>Bacteroidota</taxon>
        <taxon>Cytophagia</taxon>
        <taxon>Cytophagales</taxon>
        <taxon>Cytophagaceae</taxon>
        <taxon>Cytophaga</taxon>
    </lineage>
</organism>
<feature type="repeat" description="TPR" evidence="3">
    <location>
        <begin position="798"/>
        <end position="831"/>
    </location>
</feature>
<evidence type="ECO:0000256" key="3">
    <source>
        <dbReference type="PROSITE-ProRule" id="PRU00339"/>
    </source>
</evidence>
<name>A0A6N4SQB4_CYTH3</name>
<evidence type="ECO:0000259" key="5">
    <source>
        <dbReference type="Pfam" id="PF12770"/>
    </source>
</evidence>
<sequence>MTSSGKAGSLVLARAYFLYAKGSELDGNFKAYEEYMFKGDRELQKSSKDDVYQYAKSVNYAIDTYLSYGDYVNASKYLGDIYGIIAKGGLSDSGLYYDLKKSSVITFYRQGFYIKAQKGLTEIIAFRKRNIVTSELKTDPKTGKQKVVKVSGMDLILRKRAYARMLNMQAEMYLDNGNYKSTDSILNLTSEWIKKNVGTKDLCYVENLFYKGRLAETVGTKKEANRLYDLAYNTLLKTKYGRYRNYSREAIMIFEYLIPTYRVTSQSSDFRTKSEMFDVRVTRYYGKDNYYYSKVIFLEIQDRFLSEDWNGAVKNIDKILNKEGMIPKVHLDRAFLLKILADAYIELDRYDEAEAAIEQATQIKLALLGEASPNYHMQLLDRATYYVTYTDKFKKAEETYKYSLNQVVSKELDHQHKQYVTYLYQEAKLFELTDRFDEAQKIAAEATAIVVARYGKLSVNYGTALQTQANLDISQGNYGDAELKLAEALALFKKFATDKDNLEYAKVLETQARLFIIEGLYEDAEKNLKKAYKLSKKTLKSSKLSSSIEELAILYIHIGKYQETEDGLIKSIQLREKRFGIDNRSLINPLNQIGFLYFIKGDYARAEKYATRSMTICKNTFGTNSIRYAEAMKLYADIHTAIGDYNTAQVTILNVIDIYKKLYGEDHIQVALAKNDLALIKYYNKGDKNEIEKLFLSSLKTIKTELNENTPIYAEVLKNLSLFYLETGKEDKADVNLEAANKIWVEKFGTADRHAADYNYLKGLIYYRRGKYVDANMSFIKSKDIYSSSFSTSHPDYTKALCKSGQMYFILKDYDNAVKSYDEAIKGYLNFISVQFPALSEREKMKAWSVIKTDFEFYYSMAYQLRADRPDLMGNVYNMTISTKALMLNSSIKVRQRILNSGNQSMIDAYQNWIGKKEYFSTVLSMSNTQIQENAINKVELQKEIESLEKYLSESSELFAQSYESKLVYDWKQLKGMLAPNEAAVEMIRFRYFTTKFTDTIVYAALVLHKETKNSPEIVAMTNGKEMESRNVKYYRNCMKFNIEDKFSYDVYWKNIQALIPAAKTRLYISPEGVYNQINLETLKGPDGKYQLEKYQFVQVANTKDILVDGYKKQRKTASGETATKVKESNIVLVGNPTYYPAALSEDYDKTIPQLPGAEKEVKDISVLLKQNNISSELIMESAATEDKIKSLKSPRFFHIATHGYFLPDIQQSGFDSELENESSQNPLYRSGLLVANGGTLLNDPDNVDFNSEDGLLTAYEAMNLDFDNTELVLLSACETGLGDVQLGEGVYGLQRSFIVAGSKNLVMSLFKVSDEVTGDLLNQFYTNWVKTGNKRQSLYDAKVYILKKYQQPIYWGAFVLVGLD</sequence>
<dbReference type="KEGG" id="chu:CHU_1214"/>
<dbReference type="EMBL" id="CP000383">
    <property type="protein sequence ID" value="ABG58487.1"/>
    <property type="molecule type" value="Genomic_DNA"/>
</dbReference>
<reference evidence="6 7" key="1">
    <citation type="journal article" date="2007" name="Appl. Environ. Microbiol.">
        <title>Genome sequence of the cellulolytic gliding bacterium Cytophaga hutchinsonii.</title>
        <authorList>
            <person name="Xie G."/>
            <person name="Bruce D.C."/>
            <person name="Challacombe J.F."/>
            <person name="Chertkov O."/>
            <person name="Detter J.C."/>
            <person name="Gilna P."/>
            <person name="Han C.S."/>
            <person name="Lucas S."/>
            <person name="Misra M."/>
            <person name="Myers G.L."/>
            <person name="Richardson P."/>
            <person name="Tapia R."/>
            <person name="Thayer N."/>
            <person name="Thompson L.S."/>
            <person name="Brettin T.S."/>
            <person name="Henrissat B."/>
            <person name="Wilson D.B."/>
            <person name="McBride M.J."/>
        </authorList>
    </citation>
    <scope>NUCLEOTIDE SEQUENCE [LARGE SCALE GENOMIC DNA]</scope>
    <source>
        <strain evidence="7">ATCC 33406 / DSM 1761 / CIP 103989 / NBRC 15051 / NCIMB 9469 / D465</strain>
    </source>
</reference>
<evidence type="ECO:0000256" key="2">
    <source>
        <dbReference type="ARBA" id="ARBA00022803"/>
    </source>
</evidence>
<keyword evidence="7" id="KW-1185">Reference proteome</keyword>
<dbReference type="SMART" id="SM00028">
    <property type="entry name" value="TPR"/>
    <property type="match status" value="7"/>
</dbReference>